<accession>A0AAE9CVI9</accession>
<dbReference type="PANTHER" id="PTHR31712:SF0">
    <property type="entry name" value="DIETARY RESTRICTION OVER EXPRESSED-RELATED"/>
    <property type="match status" value="1"/>
</dbReference>
<dbReference type="InterPro" id="IPR035291">
    <property type="entry name" value="DUF5354"/>
</dbReference>
<protein>
    <submittedName>
        <fullName evidence="1">Uncharacterized protein</fullName>
    </submittedName>
</protein>
<dbReference type="EMBL" id="CP090896">
    <property type="protein sequence ID" value="ULT83654.1"/>
    <property type="molecule type" value="Genomic_DNA"/>
</dbReference>
<evidence type="ECO:0000313" key="1">
    <source>
        <dbReference type="EMBL" id="ULT83654.1"/>
    </source>
</evidence>
<dbReference type="AlphaFoldDB" id="A0AAE9CVI9"/>
<name>A0AAE9CVI9_CAEBR</name>
<dbReference type="Proteomes" id="UP000827892">
    <property type="component" value="Chromosome X"/>
</dbReference>
<gene>
    <name evidence="1" type="ORF">L3Y34_012715</name>
</gene>
<organism evidence="1 2">
    <name type="scientific">Caenorhabditis briggsae</name>
    <dbReference type="NCBI Taxonomy" id="6238"/>
    <lineage>
        <taxon>Eukaryota</taxon>
        <taxon>Metazoa</taxon>
        <taxon>Ecdysozoa</taxon>
        <taxon>Nematoda</taxon>
        <taxon>Chromadorea</taxon>
        <taxon>Rhabditida</taxon>
        <taxon>Rhabditina</taxon>
        <taxon>Rhabditomorpha</taxon>
        <taxon>Rhabditoidea</taxon>
        <taxon>Rhabditidae</taxon>
        <taxon>Peloderinae</taxon>
        <taxon>Caenorhabditis</taxon>
    </lineage>
</organism>
<dbReference type="Pfam" id="PF17305">
    <property type="entry name" value="DUF5354"/>
    <property type="match status" value="1"/>
</dbReference>
<evidence type="ECO:0000313" key="2">
    <source>
        <dbReference type="Proteomes" id="UP000827892"/>
    </source>
</evidence>
<proteinExistence type="predicted"/>
<dbReference type="PANTHER" id="PTHR31712">
    <property type="entry name" value="DIETARY RESTRICTION OVER EXPRESSED"/>
    <property type="match status" value="1"/>
</dbReference>
<reference evidence="1 2" key="1">
    <citation type="submission" date="2022-05" db="EMBL/GenBank/DDBJ databases">
        <title>Chromosome-level reference genomes for two strains of Caenorhabditis briggsae: an improved platform for comparative genomics.</title>
        <authorList>
            <person name="Stevens L."/>
            <person name="Andersen E.C."/>
        </authorList>
    </citation>
    <scope>NUCLEOTIDE SEQUENCE [LARGE SCALE GENOMIC DNA]</scope>
    <source>
        <strain evidence="1">QX1410_ONT</strain>
        <tissue evidence="1">Whole-organism</tissue>
    </source>
</reference>
<sequence length="79" mass="9371">MKSDDYPNVLNLYQVVHRGHAMLNVCLQEAFQFHVAGRPFQTSSLLVQTRRMQFAEWAYYVSRLQQAPNTREVFLNRPR</sequence>